<evidence type="ECO:0000256" key="2">
    <source>
        <dbReference type="ARBA" id="ARBA00022723"/>
    </source>
</evidence>
<proteinExistence type="predicted"/>
<evidence type="ECO:0000256" key="1">
    <source>
        <dbReference type="ARBA" id="ARBA00022617"/>
    </source>
</evidence>
<keyword evidence="3" id="KW-0408">Iron</keyword>
<keyword evidence="1" id="KW-0349">Heme</keyword>
<evidence type="ECO:0000259" key="4">
    <source>
        <dbReference type="Pfam" id="PF13442"/>
    </source>
</evidence>
<protein>
    <recommendedName>
        <fullName evidence="4">Cytochrome c domain-containing protein</fullName>
    </recommendedName>
</protein>
<evidence type="ECO:0000313" key="5">
    <source>
        <dbReference type="EMBL" id="SUZ70644.1"/>
    </source>
</evidence>
<dbReference type="GO" id="GO:0020037">
    <property type="term" value="F:heme binding"/>
    <property type="evidence" value="ECO:0007669"/>
    <property type="project" value="InterPro"/>
</dbReference>
<name>A0A381PVH1_9ZZZZ</name>
<dbReference type="InterPro" id="IPR036909">
    <property type="entry name" value="Cyt_c-like_dom_sf"/>
</dbReference>
<gene>
    <name evidence="5" type="ORF">METZ01_LOCUS23498</name>
</gene>
<evidence type="ECO:0000256" key="3">
    <source>
        <dbReference type="ARBA" id="ARBA00023004"/>
    </source>
</evidence>
<dbReference type="Pfam" id="PF13442">
    <property type="entry name" value="Cytochrome_CBB3"/>
    <property type="match status" value="1"/>
</dbReference>
<dbReference type="EMBL" id="UINC01001096">
    <property type="protein sequence ID" value="SUZ70644.1"/>
    <property type="molecule type" value="Genomic_DNA"/>
</dbReference>
<dbReference type="SUPFAM" id="SSF46626">
    <property type="entry name" value="Cytochrome c"/>
    <property type="match status" value="2"/>
</dbReference>
<accession>A0A381PVH1</accession>
<reference evidence="5" key="1">
    <citation type="submission" date="2018-05" db="EMBL/GenBank/DDBJ databases">
        <authorList>
            <person name="Lanie J.A."/>
            <person name="Ng W.-L."/>
            <person name="Kazmierczak K.M."/>
            <person name="Andrzejewski T.M."/>
            <person name="Davidsen T.M."/>
            <person name="Wayne K.J."/>
            <person name="Tettelin H."/>
            <person name="Glass J.I."/>
            <person name="Rusch D."/>
            <person name="Podicherti R."/>
            <person name="Tsui H.-C.T."/>
            <person name="Winkler M.E."/>
        </authorList>
    </citation>
    <scope>NUCLEOTIDE SEQUENCE</scope>
</reference>
<organism evidence="5">
    <name type="scientific">marine metagenome</name>
    <dbReference type="NCBI Taxonomy" id="408172"/>
    <lineage>
        <taxon>unclassified sequences</taxon>
        <taxon>metagenomes</taxon>
        <taxon>ecological metagenomes</taxon>
    </lineage>
</organism>
<sequence>MGTYILFSFRIGKREVGSEIELAPNRITHADDDELETSFLDRNLAWSLVTLTVISLTLPIYWLMEPARQDNAAYGWVKRFEKRGANNFEEACVGCHGPGGVGGVASYTITDADGGFVAQVEWKAPALTTVLSRFDESEVGNILDYGRPGTPMPAWGLPGGGPLTDQQIHQLIVYLRSIQLSPDEVADEVLSGLRAGARGIVRANDPGLTDSAEVDAAIDAWLDSAADPASADYRTYGGLLFNNPAAQGANSCARCHTPGFSYGASGDEATAELMAEWPRLAEAGVLTGYQPGAGHVGPSLQGIETHFPTARGHEGFVGSGSEIGSGFGNSRSGTGGMPGFGGRTDELDVIGTVVRSRILTPEQIVAIVAYERSL</sequence>
<dbReference type="GO" id="GO:0046872">
    <property type="term" value="F:metal ion binding"/>
    <property type="evidence" value="ECO:0007669"/>
    <property type="project" value="UniProtKB-KW"/>
</dbReference>
<dbReference type="Gene3D" id="1.10.760.10">
    <property type="entry name" value="Cytochrome c-like domain"/>
    <property type="match status" value="1"/>
</dbReference>
<dbReference type="GO" id="GO:0009055">
    <property type="term" value="F:electron transfer activity"/>
    <property type="evidence" value="ECO:0007669"/>
    <property type="project" value="InterPro"/>
</dbReference>
<dbReference type="AlphaFoldDB" id="A0A381PVH1"/>
<keyword evidence="2" id="KW-0479">Metal-binding</keyword>
<feature type="domain" description="Cytochrome c" evidence="4">
    <location>
        <begin position="82"/>
        <end position="175"/>
    </location>
</feature>
<dbReference type="InterPro" id="IPR009056">
    <property type="entry name" value="Cyt_c-like_dom"/>
</dbReference>